<comment type="caution">
    <text evidence="2">The sequence shown here is derived from an EMBL/GenBank/DDBJ whole genome shotgun (WGS) entry which is preliminary data.</text>
</comment>
<protein>
    <submittedName>
        <fullName evidence="2">Uncharacterized protein</fullName>
    </submittedName>
</protein>
<keyword evidence="1" id="KW-0732">Signal</keyword>
<organism evidence="2 3">
    <name type="scientific">Octadecabacter dasysiphoniae</name>
    <dbReference type="NCBI Taxonomy" id="2909341"/>
    <lineage>
        <taxon>Bacteria</taxon>
        <taxon>Pseudomonadati</taxon>
        <taxon>Pseudomonadota</taxon>
        <taxon>Alphaproteobacteria</taxon>
        <taxon>Rhodobacterales</taxon>
        <taxon>Roseobacteraceae</taxon>
        <taxon>Octadecabacter</taxon>
    </lineage>
</organism>
<dbReference type="RefSeq" id="WP_235224178.1">
    <property type="nucleotide sequence ID" value="NZ_JAKGAQ010000001.1"/>
</dbReference>
<name>A0ABS9CUG8_9RHOB</name>
<accession>A0ABS9CUG8</accession>
<feature type="signal peptide" evidence="1">
    <location>
        <begin position="1"/>
        <end position="17"/>
    </location>
</feature>
<proteinExistence type="predicted"/>
<evidence type="ECO:0000256" key="1">
    <source>
        <dbReference type="SAM" id="SignalP"/>
    </source>
</evidence>
<feature type="chain" id="PRO_5047095879" evidence="1">
    <location>
        <begin position="18"/>
        <end position="310"/>
    </location>
</feature>
<gene>
    <name evidence="2" type="ORF">L0664_03175</name>
</gene>
<reference evidence="2 3" key="1">
    <citation type="submission" date="2022-01" db="EMBL/GenBank/DDBJ databases">
        <title>Octadecabacter sp. nov., isolated from a marine alga.</title>
        <authorList>
            <person name="Jin M.S."/>
            <person name="Kim H.M."/>
            <person name="Han D.M."/>
            <person name="Jung J.J."/>
            <person name="Jeon C.O."/>
        </authorList>
    </citation>
    <scope>NUCLEOTIDE SEQUENCE [LARGE SCALE GENOMIC DNA]</scope>
    <source>
        <strain evidence="2 3">G9-8</strain>
    </source>
</reference>
<evidence type="ECO:0000313" key="3">
    <source>
        <dbReference type="Proteomes" id="UP001200557"/>
    </source>
</evidence>
<sequence>MKHWIIAALLLASPAAAQDRMTPAQCTGSLSAVTAMADLPATLGTAQVDDEGWCRLSDVEVPIDDVSGLRIGHLRWRASDIARFIEGGLPPRTIDIEGVDFGMTARTGDPVFDYLLGLQMRQAQMSFGASLRWDGVQNAVTINNAYFEFDATNRIEATARIEGVNLSDMAAIQTSLGTAGLRSLTMKSQFDGWFETYVAMIVGNMVLAEGDGTPEAQVAARKRQAIEFMNDLPDSFMPTPSRSALAGFINGLPTPRGTAQLQISANPTIGAVRAARLAAIPRDADLAQLVEMALDGVTALFTWTPAGQAK</sequence>
<keyword evidence="3" id="KW-1185">Reference proteome</keyword>
<evidence type="ECO:0000313" key="2">
    <source>
        <dbReference type="EMBL" id="MCF2870059.1"/>
    </source>
</evidence>
<dbReference type="Proteomes" id="UP001200557">
    <property type="component" value="Unassembled WGS sequence"/>
</dbReference>
<dbReference type="EMBL" id="JAKGAQ010000001">
    <property type="protein sequence ID" value="MCF2870059.1"/>
    <property type="molecule type" value="Genomic_DNA"/>
</dbReference>